<dbReference type="EMBL" id="NSGH01000009">
    <property type="protein sequence ID" value="PBB05737.1"/>
    <property type="molecule type" value="Genomic_DNA"/>
</dbReference>
<evidence type="ECO:0000313" key="2">
    <source>
        <dbReference type="EMBL" id="PBB05737.1"/>
    </source>
</evidence>
<sequence length="65" mass="7406">MGRKKKNEAFRSMKDARNRKKPTDGTTWADKLLNDLHDGTDAEEAPKGKRKGSPESARRLRSDHN</sequence>
<proteinExistence type="predicted"/>
<accession>A0ABX4HR77</accession>
<evidence type="ECO:0000313" key="3">
    <source>
        <dbReference type="Proteomes" id="UP000217561"/>
    </source>
</evidence>
<feature type="region of interest" description="Disordered" evidence="1">
    <location>
        <begin position="1"/>
        <end position="65"/>
    </location>
</feature>
<feature type="compositionally biased region" description="Basic and acidic residues" evidence="1">
    <location>
        <begin position="32"/>
        <end position="65"/>
    </location>
</feature>
<dbReference type="RefSeq" id="WP_095821967.1">
    <property type="nucleotide sequence ID" value="NZ_NSGH01000009.1"/>
</dbReference>
<comment type="caution">
    <text evidence="2">The sequence shown here is derived from an EMBL/GenBank/DDBJ whole genome shotgun (WGS) entry which is preliminary data.</text>
</comment>
<organism evidence="2 3">
    <name type="scientific">Salimicrobium humidisoli</name>
    <dbReference type="NCBI Taxonomy" id="2029857"/>
    <lineage>
        <taxon>Bacteria</taxon>
        <taxon>Bacillati</taxon>
        <taxon>Bacillota</taxon>
        <taxon>Bacilli</taxon>
        <taxon>Bacillales</taxon>
        <taxon>Bacillaceae</taxon>
        <taxon>Salimicrobium</taxon>
    </lineage>
</organism>
<gene>
    <name evidence="2" type="ORF">CKW00_06980</name>
</gene>
<reference evidence="2 3" key="1">
    <citation type="submission" date="2017-08" db="EMBL/GenBank/DDBJ databases">
        <title>Salimicrobium alkalisoli sp. nov., isolated from saline alkaline soil.</title>
        <authorList>
            <person name="Zhang G."/>
            <person name="Xiong Q."/>
        </authorList>
    </citation>
    <scope>NUCLEOTIDE SEQUENCE [LARGE SCALE GENOMIC DNA]</scope>
    <source>
        <strain evidence="2 3">WN024</strain>
    </source>
</reference>
<evidence type="ECO:0000256" key="1">
    <source>
        <dbReference type="SAM" id="MobiDB-lite"/>
    </source>
</evidence>
<evidence type="ECO:0008006" key="4">
    <source>
        <dbReference type="Google" id="ProtNLM"/>
    </source>
</evidence>
<dbReference type="Proteomes" id="UP000217561">
    <property type="component" value="Unassembled WGS sequence"/>
</dbReference>
<protein>
    <recommendedName>
        <fullName evidence="4">DUF4023 domain-containing protein</fullName>
    </recommendedName>
</protein>
<feature type="compositionally biased region" description="Basic and acidic residues" evidence="1">
    <location>
        <begin position="7"/>
        <end position="16"/>
    </location>
</feature>
<keyword evidence="3" id="KW-1185">Reference proteome</keyword>
<name>A0ABX4HR77_9BACI</name>